<dbReference type="EMBL" id="CP039923">
    <property type="protein sequence ID" value="QCL96716.1"/>
    <property type="molecule type" value="Genomic_DNA"/>
</dbReference>
<reference evidence="1 2" key="1">
    <citation type="submission" date="2019-04" db="EMBL/GenBank/DDBJ databases">
        <title>Complete genome sequence of Agrobacterium tumefaciens CFBP7129.</title>
        <authorList>
            <person name="Haryono M."/>
            <person name="Lin Y.-C."/>
            <person name="Lai E.-M."/>
            <person name="Kuo C.-H."/>
        </authorList>
    </citation>
    <scope>NUCLEOTIDE SEQUENCE [LARGE SCALE GENOMIC DNA]</scope>
    <source>
        <strain evidence="1 2">CFBP7129</strain>
    </source>
</reference>
<name>A0A4D7YT70_AGRTU</name>
<dbReference type="AlphaFoldDB" id="A0A4D7YT70"/>
<dbReference type="Proteomes" id="UP000298649">
    <property type="component" value="Chromosome linear"/>
</dbReference>
<sequence>MIVVVSVTASGWIVGITGWGGAAGETTEGRQDKRPHIAAWAVGCFDWIFSGFPRIAGYQCDVRTLELSSGFNGTRTSQRRTL</sequence>
<proteinExistence type="predicted"/>
<dbReference type="RefSeq" id="WP_137005341.1">
    <property type="nucleotide sequence ID" value="NZ_CP039923.1"/>
</dbReference>
<protein>
    <submittedName>
        <fullName evidence="1">Uncharacterized protein</fullName>
    </submittedName>
</protein>
<organism evidence="1 2">
    <name type="scientific">Agrobacterium tumefaciens</name>
    <dbReference type="NCBI Taxonomy" id="358"/>
    <lineage>
        <taxon>Bacteria</taxon>
        <taxon>Pseudomonadati</taxon>
        <taxon>Pseudomonadota</taxon>
        <taxon>Alphaproteobacteria</taxon>
        <taxon>Hyphomicrobiales</taxon>
        <taxon>Rhizobiaceae</taxon>
        <taxon>Rhizobium/Agrobacterium group</taxon>
        <taxon>Agrobacterium</taxon>
        <taxon>Agrobacterium tumefaciens complex</taxon>
    </lineage>
</organism>
<gene>
    <name evidence="1" type="ORF">CFBP7129_21320</name>
</gene>
<evidence type="ECO:0000313" key="2">
    <source>
        <dbReference type="Proteomes" id="UP000298649"/>
    </source>
</evidence>
<accession>A0A4D7YT70</accession>
<evidence type="ECO:0000313" key="1">
    <source>
        <dbReference type="EMBL" id="QCL96716.1"/>
    </source>
</evidence>